<gene>
    <name evidence="1" type="ORF">GDO78_002211</name>
</gene>
<organism evidence="1 2">
    <name type="scientific">Eleutherodactylus coqui</name>
    <name type="common">Puerto Rican coqui</name>
    <dbReference type="NCBI Taxonomy" id="57060"/>
    <lineage>
        <taxon>Eukaryota</taxon>
        <taxon>Metazoa</taxon>
        <taxon>Chordata</taxon>
        <taxon>Craniata</taxon>
        <taxon>Vertebrata</taxon>
        <taxon>Euteleostomi</taxon>
        <taxon>Amphibia</taxon>
        <taxon>Batrachia</taxon>
        <taxon>Anura</taxon>
        <taxon>Neobatrachia</taxon>
        <taxon>Hyloidea</taxon>
        <taxon>Eleutherodactylidae</taxon>
        <taxon>Eleutherodactylinae</taxon>
        <taxon>Eleutherodactylus</taxon>
        <taxon>Eleutherodactylus</taxon>
    </lineage>
</organism>
<dbReference type="EMBL" id="WNTK01000010">
    <property type="protein sequence ID" value="KAG9476697.1"/>
    <property type="molecule type" value="Genomic_DNA"/>
</dbReference>
<name>A0A8J6EVY3_ELECQ</name>
<keyword evidence="2" id="KW-1185">Reference proteome</keyword>
<sequence>MNSTNLTAQFYSPQFSPPNCLYCTPTPSTAPQYKCLDLPPPATSSSCKHCTPILAVNPAVRSRFSRSAAACSGWFRSSVAASSHLSGAGISLCKRAGRRPD</sequence>
<protein>
    <submittedName>
        <fullName evidence="1">Uncharacterized protein</fullName>
    </submittedName>
</protein>
<reference evidence="1" key="1">
    <citation type="thesis" date="2020" institute="ProQuest LLC" country="789 East Eisenhower Parkway, Ann Arbor, MI, USA">
        <title>Comparative Genomics and Chromosome Evolution.</title>
        <authorList>
            <person name="Mudd A.B."/>
        </authorList>
    </citation>
    <scope>NUCLEOTIDE SEQUENCE</scope>
    <source>
        <strain evidence="1">HN-11 Male</strain>
        <tissue evidence="1">Kidney and liver</tissue>
    </source>
</reference>
<dbReference type="AlphaFoldDB" id="A0A8J6EVY3"/>
<evidence type="ECO:0000313" key="1">
    <source>
        <dbReference type="EMBL" id="KAG9476697.1"/>
    </source>
</evidence>
<dbReference type="Proteomes" id="UP000770717">
    <property type="component" value="Unassembled WGS sequence"/>
</dbReference>
<comment type="caution">
    <text evidence="1">The sequence shown here is derived from an EMBL/GenBank/DDBJ whole genome shotgun (WGS) entry which is preliminary data.</text>
</comment>
<accession>A0A8J6EVY3</accession>
<evidence type="ECO:0000313" key="2">
    <source>
        <dbReference type="Proteomes" id="UP000770717"/>
    </source>
</evidence>
<proteinExistence type="predicted"/>